<dbReference type="SUPFAM" id="SSF55781">
    <property type="entry name" value="GAF domain-like"/>
    <property type="match status" value="1"/>
</dbReference>
<dbReference type="SMART" id="SM00267">
    <property type="entry name" value="GGDEF"/>
    <property type="match status" value="1"/>
</dbReference>
<dbReference type="PANTHER" id="PTHR43102">
    <property type="entry name" value="SLR1143 PROTEIN"/>
    <property type="match status" value="1"/>
</dbReference>
<evidence type="ECO:0000313" key="3">
    <source>
        <dbReference type="Proteomes" id="UP001165667"/>
    </source>
</evidence>
<keyword evidence="2" id="KW-0548">Nucleotidyltransferase</keyword>
<dbReference type="SMART" id="SM00065">
    <property type="entry name" value="GAF"/>
    <property type="match status" value="1"/>
</dbReference>
<comment type="caution">
    <text evidence="2">The sequence shown here is derived from an EMBL/GenBank/DDBJ whole genome shotgun (WGS) entry which is preliminary data.</text>
</comment>
<reference evidence="2" key="1">
    <citation type="submission" date="2022-05" db="EMBL/GenBank/DDBJ databases">
        <authorList>
            <person name="Pankratov T."/>
        </authorList>
    </citation>
    <scope>NUCLEOTIDE SEQUENCE</scope>
    <source>
        <strain evidence="2">BP6-180914</strain>
    </source>
</reference>
<dbReference type="PROSITE" id="PS50887">
    <property type="entry name" value="GGDEF"/>
    <property type="match status" value="1"/>
</dbReference>
<dbReference type="InterPro" id="IPR029787">
    <property type="entry name" value="Nucleotide_cyclase"/>
</dbReference>
<dbReference type="InterPro" id="IPR029016">
    <property type="entry name" value="GAF-like_dom_sf"/>
</dbReference>
<accession>A0AA41Z081</accession>
<dbReference type="InterPro" id="IPR003018">
    <property type="entry name" value="GAF"/>
</dbReference>
<dbReference type="InterPro" id="IPR000160">
    <property type="entry name" value="GGDEF_dom"/>
</dbReference>
<proteinExistence type="predicted"/>
<organism evidence="2 3">
    <name type="scientific">Lichenifustis flavocetrariae</name>
    <dbReference type="NCBI Taxonomy" id="2949735"/>
    <lineage>
        <taxon>Bacteria</taxon>
        <taxon>Pseudomonadati</taxon>
        <taxon>Pseudomonadota</taxon>
        <taxon>Alphaproteobacteria</taxon>
        <taxon>Hyphomicrobiales</taxon>
        <taxon>Lichenihabitantaceae</taxon>
        <taxon>Lichenifustis</taxon>
    </lineage>
</organism>
<dbReference type="AlphaFoldDB" id="A0AA41Z081"/>
<evidence type="ECO:0000259" key="1">
    <source>
        <dbReference type="PROSITE" id="PS50887"/>
    </source>
</evidence>
<name>A0AA41Z081_9HYPH</name>
<sequence>MPNPVSGPEFARLSALFKYGILDSEAEPIFHVIVSDLARKLDAPMAQLVFADAHRIWAKAGIGSLPTEIPRLGNLADLVISERAVISVSDVLEDPLCSGLLIGDCDLRAYLATRITSLEDDAIGAVFVADTRPRVFSEAEIEAVNHAAADITALLASRRAARIDRETGALEGSAFVDQVRRMIEVAQSGGQPLSLVLIDIAGFRARLESLQAGLGAMVLRRLADLGRDQVRRRDTFGRLSENVFGLLLTDTEGAGAQVLAGRLTKHMEQGWSALLAVPPLQTVKVDISTMRAGAAPDAAAFLAVAEAAWHSERFQDGRARVA</sequence>
<dbReference type="EMBL" id="JAMOIM010000016">
    <property type="protein sequence ID" value="MCW6510556.1"/>
    <property type="molecule type" value="Genomic_DNA"/>
</dbReference>
<dbReference type="Gene3D" id="3.30.70.270">
    <property type="match status" value="1"/>
</dbReference>
<gene>
    <name evidence="2" type="ORF">M8523_21285</name>
</gene>
<dbReference type="SUPFAM" id="SSF55073">
    <property type="entry name" value="Nucleotide cyclase"/>
    <property type="match status" value="1"/>
</dbReference>
<dbReference type="Pfam" id="PF00990">
    <property type="entry name" value="GGDEF"/>
    <property type="match status" value="1"/>
</dbReference>
<keyword evidence="2" id="KW-0808">Transferase</keyword>
<dbReference type="Proteomes" id="UP001165667">
    <property type="component" value="Unassembled WGS sequence"/>
</dbReference>
<evidence type="ECO:0000313" key="2">
    <source>
        <dbReference type="EMBL" id="MCW6510556.1"/>
    </source>
</evidence>
<dbReference type="Pfam" id="PF01590">
    <property type="entry name" value="GAF"/>
    <property type="match status" value="1"/>
</dbReference>
<feature type="domain" description="GGDEF" evidence="1">
    <location>
        <begin position="191"/>
        <end position="322"/>
    </location>
</feature>
<dbReference type="RefSeq" id="WP_282586932.1">
    <property type="nucleotide sequence ID" value="NZ_JAMOIM010000016.1"/>
</dbReference>
<dbReference type="EC" id="2.7.7.65" evidence="2"/>
<keyword evidence="3" id="KW-1185">Reference proteome</keyword>
<protein>
    <submittedName>
        <fullName evidence="2">Diguanylate cyclase</fullName>
        <ecNumber evidence="2">2.7.7.65</ecNumber>
    </submittedName>
</protein>
<dbReference type="PANTHER" id="PTHR43102:SF2">
    <property type="entry name" value="GAF DOMAIN-CONTAINING PROTEIN"/>
    <property type="match status" value="1"/>
</dbReference>
<dbReference type="Gene3D" id="3.30.450.40">
    <property type="match status" value="1"/>
</dbReference>
<dbReference type="InterPro" id="IPR043128">
    <property type="entry name" value="Rev_trsase/Diguanyl_cyclase"/>
</dbReference>
<dbReference type="GO" id="GO:0052621">
    <property type="term" value="F:diguanylate cyclase activity"/>
    <property type="evidence" value="ECO:0007669"/>
    <property type="project" value="UniProtKB-EC"/>
</dbReference>